<evidence type="ECO:0000256" key="1">
    <source>
        <dbReference type="ARBA" id="ARBA00004651"/>
    </source>
</evidence>
<keyword evidence="4 8" id="KW-0812">Transmembrane</keyword>
<protein>
    <submittedName>
        <fullName evidence="12">MscS Mechanosensitive ion channel</fullName>
    </submittedName>
</protein>
<organism evidence="12 13">
    <name type="scientific">Candidatus Nitrosacidococcus tergens</name>
    <dbReference type="NCBI Taxonomy" id="553981"/>
    <lineage>
        <taxon>Bacteria</taxon>
        <taxon>Pseudomonadati</taxon>
        <taxon>Pseudomonadota</taxon>
        <taxon>Gammaproteobacteria</taxon>
        <taxon>Chromatiales</taxon>
        <taxon>Chromatiaceae</taxon>
        <taxon>Candidatus Nitrosacidococcus</taxon>
    </lineage>
</organism>
<dbReference type="Proteomes" id="UP000516072">
    <property type="component" value="Chromosome"/>
</dbReference>
<dbReference type="InterPro" id="IPR049142">
    <property type="entry name" value="MS_channel_1st"/>
</dbReference>
<name>A0A7G1QBH5_9GAMM</name>
<dbReference type="SUPFAM" id="SSF82689">
    <property type="entry name" value="Mechanosensitive channel protein MscS (YggB), C-terminal domain"/>
    <property type="match status" value="1"/>
</dbReference>
<evidence type="ECO:0000256" key="7">
    <source>
        <dbReference type="SAM" id="Coils"/>
    </source>
</evidence>
<dbReference type="RefSeq" id="WP_197744307.1">
    <property type="nucleotide sequence ID" value="NZ_LR778175.1"/>
</dbReference>
<dbReference type="AlphaFoldDB" id="A0A7G1QBH5"/>
<keyword evidence="3" id="KW-1003">Cell membrane</keyword>
<dbReference type="Pfam" id="PF21082">
    <property type="entry name" value="MS_channel_3rd"/>
    <property type="match status" value="1"/>
</dbReference>
<keyword evidence="6 8" id="KW-0472">Membrane</keyword>
<dbReference type="PANTHER" id="PTHR30460">
    <property type="entry name" value="MODERATE CONDUCTANCE MECHANOSENSITIVE CHANNEL YBIO"/>
    <property type="match status" value="1"/>
</dbReference>
<evidence type="ECO:0000259" key="9">
    <source>
        <dbReference type="Pfam" id="PF00924"/>
    </source>
</evidence>
<evidence type="ECO:0000313" key="13">
    <source>
        <dbReference type="Proteomes" id="UP000516072"/>
    </source>
</evidence>
<dbReference type="PANTHER" id="PTHR30460:SF0">
    <property type="entry name" value="MODERATE CONDUCTANCE MECHANOSENSITIVE CHANNEL YBIO"/>
    <property type="match status" value="1"/>
</dbReference>
<feature type="transmembrane region" description="Helical" evidence="8">
    <location>
        <begin position="312"/>
        <end position="328"/>
    </location>
</feature>
<feature type="transmembrane region" description="Helical" evidence="8">
    <location>
        <begin position="356"/>
        <end position="377"/>
    </location>
</feature>
<comment type="similarity">
    <text evidence="2">Belongs to the MscS (TC 1.A.23) family.</text>
</comment>
<evidence type="ECO:0000256" key="2">
    <source>
        <dbReference type="ARBA" id="ARBA00008017"/>
    </source>
</evidence>
<keyword evidence="13" id="KW-1185">Reference proteome</keyword>
<evidence type="ECO:0000256" key="3">
    <source>
        <dbReference type="ARBA" id="ARBA00022475"/>
    </source>
</evidence>
<comment type="subcellular location">
    <subcellularLocation>
        <location evidence="1">Cell membrane</location>
        <topology evidence="1">Multi-pass membrane protein</topology>
    </subcellularLocation>
</comment>
<dbReference type="Gene3D" id="2.30.30.60">
    <property type="match status" value="1"/>
</dbReference>
<feature type="transmembrane region" description="Helical" evidence="8">
    <location>
        <begin position="383"/>
        <end position="401"/>
    </location>
</feature>
<keyword evidence="5 8" id="KW-1133">Transmembrane helix</keyword>
<accession>A0A7G1QBH5</accession>
<gene>
    <name evidence="12" type="ORF">NSCAC_1654</name>
</gene>
<dbReference type="InterPro" id="IPR023408">
    <property type="entry name" value="MscS_beta-dom_sf"/>
</dbReference>
<feature type="domain" description="Mechanosensitive ion channel MscS C-terminal" evidence="10">
    <location>
        <begin position="479"/>
        <end position="565"/>
    </location>
</feature>
<sequence>MFLTNITYHKFYRALLVIVVIVFCTLGQSSFAQNKEALLYPQISEIQPNPVVGSSERQWIRIIGNHFTFKSTVALYLGERVFSIPPERIKLISSTELAIYINVSTKPSLWRVQVNNGGRNATPFSFSVIAPNSESEESQSKLESKQIPEIAEVSEQDENALQKAEKKKEIELLDKKEKEIREEIEQAKAIIQESKKEAAQAATEKAITVQEVEKKSQIASAAKVQAETLHNIEKEALVDNGIKSRVQELIEKVRTFEQAAIDGTSRLIAVQAKEEAAKEKVAASESKIEKLNAELIQLKKIKADQLTLAEKLMNTLWIIVISFIIWLIKKIIVRRFESPEIEEEEIQEGSSRLRTLALFLSWFGTLLIIIVALYLILDTFGINMAPILASLGFLALSLSLGGQHLVRDILHGTVILIEGQYNINDVIRVEGIIADGFSGRVENINLRRTQLRDIRGSAIYIPNGDIRTVTNFTKNYGRIVVDIGVPFKENTDRVMEIMEEVMKEMRQGPKYEKLVKNFEMLGIESLKKEEIIIRCRFKTVAGKQWSVAREYRRRLKSRFDKFSIELS</sequence>
<feature type="domain" description="Mechanosensitive ion channel MscS" evidence="9">
    <location>
        <begin position="405"/>
        <end position="474"/>
    </location>
</feature>
<evidence type="ECO:0000259" key="11">
    <source>
        <dbReference type="Pfam" id="PF21088"/>
    </source>
</evidence>
<dbReference type="InterPro" id="IPR049278">
    <property type="entry name" value="MS_channel_C"/>
</dbReference>
<dbReference type="InterPro" id="IPR006685">
    <property type="entry name" value="MscS_channel_2nd"/>
</dbReference>
<feature type="domain" description="Mechanosensitive ion channel transmembrane helices 2/3" evidence="11">
    <location>
        <begin position="366"/>
        <end position="403"/>
    </location>
</feature>
<evidence type="ECO:0000256" key="5">
    <source>
        <dbReference type="ARBA" id="ARBA00022989"/>
    </source>
</evidence>
<dbReference type="Pfam" id="PF00924">
    <property type="entry name" value="MS_channel_2nd"/>
    <property type="match status" value="1"/>
</dbReference>
<dbReference type="InterPro" id="IPR011014">
    <property type="entry name" value="MscS_channel_TM-2"/>
</dbReference>
<dbReference type="InterPro" id="IPR045276">
    <property type="entry name" value="YbiO_bact"/>
</dbReference>
<dbReference type="Gene3D" id="3.30.70.100">
    <property type="match status" value="1"/>
</dbReference>
<dbReference type="Pfam" id="PF21088">
    <property type="entry name" value="MS_channel_1st"/>
    <property type="match status" value="1"/>
</dbReference>
<evidence type="ECO:0000256" key="4">
    <source>
        <dbReference type="ARBA" id="ARBA00022692"/>
    </source>
</evidence>
<keyword evidence="7" id="KW-0175">Coiled coil</keyword>
<proteinExistence type="inferred from homology"/>
<evidence type="ECO:0000256" key="8">
    <source>
        <dbReference type="SAM" id="Phobius"/>
    </source>
</evidence>
<dbReference type="InterPro" id="IPR010920">
    <property type="entry name" value="LSM_dom_sf"/>
</dbReference>
<dbReference type="KEGG" id="ntg:NSCAC_1654"/>
<dbReference type="GO" id="GO:0005886">
    <property type="term" value="C:plasma membrane"/>
    <property type="evidence" value="ECO:0007669"/>
    <property type="project" value="UniProtKB-SubCell"/>
</dbReference>
<evidence type="ECO:0000313" key="12">
    <source>
        <dbReference type="EMBL" id="CAB1277407.1"/>
    </source>
</evidence>
<dbReference type="Gene3D" id="1.10.287.1260">
    <property type="match status" value="1"/>
</dbReference>
<evidence type="ECO:0000259" key="10">
    <source>
        <dbReference type="Pfam" id="PF21082"/>
    </source>
</evidence>
<feature type="coiled-coil region" evidence="7">
    <location>
        <begin position="274"/>
        <end position="301"/>
    </location>
</feature>
<dbReference type="GO" id="GO:0008381">
    <property type="term" value="F:mechanosensitive monoatomic ion channel activity"/>
    <property type="evidence" value="ECO:0007669"/>
    <property type="project" value="InterPro"/>
</dbReference>
<feature type="coiled-coil region" evidence="7">
    <location>
        <begin position="161"/>
        <end position="204"/>
    </location>
</feature>
<evidence type="ECO:0000256" key="6">
    <source>
        <dbReference type="ARBA" id="ARBA00023136"/>
    </source>
</evidence>
<dbReference type="SUPFAM" id="SSF82861">
    <property type="entry name" value="Mechanosensitive channel protein MscS (YggB), transmembrane region"/>
    <property type="match status" value="1"/>
</dbReference>
<reference evidence="12 13" key="1">
    <citation type="submission" date="2020-03" db="EMBL/GenBank/DDBJ databases">
        <authorList>
            <person name="Picone N."/>
        </authorList>
    </citation>
    <scope>NUCLEOTIDE SEQUENCE [LARGE SCALE GENOMIC DNA]</scope>
    <source>
        <strain evidence="12">NSCAC1</strain>
    </source>
</reference>
<dbReference type="InterPro" id="IPR011066">
    <property type="entry name" value="MscS_channel_C_sf"/>
</dbReference>
<dbReference type="SUPFAM" id="SSF50182">
    <property type="entry name" value="Sm-like ribonucleoproteins"/>
    <property type="match status" value="1"/>
</dbReference>
<dbReference type="EMBL" id="LR778175">
    <property type="protein sequence ID" value="CAB1277407.1"/>
    <property type="molecule type" value="Genomic_DNA"/>
</dbReference>